<accession>A0ABV0YD42</accession>
<protein>
    <submittedName>
        <fullName evidence="1">Uncharacterized protein</fullName>
    </submittedName>
</protein>
<evidence type="ECO:0000313" key="2">
    <source>
        <dbReference type="Proteomes" id="UP001469553"/>
    </source>
</evidence>
<sequence>MSARLRVILKENIRKLSLPSGIPQTVDELKTIVQVTFDIEQDFSLQFQDQDFDGQFFTLLQTSEIQDKDTIKVVFVEPEIILTLEDSLNVNVQDSFSSSCADSSEDIGSCSAASSDSIILRSPGSASSLRSESWPVQFEVPTFSLDTELILQAANEAHKKDGTLLNNPAVKSNILDKLAETIFTYAAYPSQAQREQVSEALVMKHPCLRDPVSLNDLYSWHNSLKYKLGNYRAKVKHLGLPELNVNCLKRKTTADKTPAKNLKKAKKSEVNYLPLHQGETDTTLEKERVELLYEHKKRDNKLISEKMAKTFSLRRSDVILNKPPMIDIKARWPALFEPSQIEEEFRRITLKPLLSTFLGKLDQFSPKLLSLYRRKGGAVGKKLDTTLDMLDEDNSIESRREAVISGLILYLGEKIEDLIKDYQIYGDDDAAAVQDALTTLVLSIFVVGKAGSEGQRQVGTEVLFGVPNVALACAYLMDLIYALELNYPKKLKYTFEVFQKIFLEQEDGNKRMSSQVHDLMVSLHA</sequence>
<organism evidence="1 2">
    <name type="scientific">Ameca splendens</name>
    <dbReference type="NCBI Taxonomy" id="208324"/>
    <lineage>
        <taxon>Eukaryota</taxon>
        <taxon>Metazoa</taxon>
        <taxon>Chordata</taxon>
        <taxon>Craniata</taxon>
        <taxon>Vertebrata</taxon>
        <taxon>Euteleostomi</taxon>
        <taxon>Actinopterygii</taxon>
        <taxon>Neopterygii</taxon>
        <taxon>Teleostei</taxon>
        <taxon>Neoteleostei</taxon>
        <taxon>Acanthomorphata</taxon>
        <taxon>Ovalentaria</taxon>
        <taxon>Atherinomorphae</taxon>
        <taxon>Cyprinodontiformes</taxon>
        <taxon>Goodeidae</taxon>
        <taxon>Ameca</taxon>
    </lineage>
</organism>
<name>A0ABV0YD42_9TELE</name>
<evidence type="ECO:0000313" key="1">
    <source>
        <dbReference type="EMBL" id="MEQ2291729.1"/>
    </source>
</evidence>
<reference evidence="1 2" key="1">
    <citation type="submission" date="2021-06" db="EMBL/GenBank/DDBJ databases">
        <authorList>
            <person name="Palmer J.M."/>
        </authorList>
    </citation>
    <scope>NUCLEOTIDE SEQUENCE [LARGE SCALE GENOMIC DNA]</scope>
    <source>
        <strain evidence="1 2">AS_MEX2019</strain>
        <tissue evidence="1">Muscle</tissue>
    </source>
</reference>
<proteinExistence type="predicted"/>
<dbReference type="Proteomes" id="UP001469553">
    <property type="component" value="Unassembled WGS sequence"/>
</dbReference>
<gene>
    <name evidence="1" type="ORF">AMECASPLE_015956</name>
</gene>
<dbReference type="PANTHER" id="PTHR31025">
    <property type="entry name" value="SI:CH211-196P9.1-RELATED"/>
    <property type="match status" value="1"/>
</dbReference>
<comment type="caution">
    <text evidence="1">The sequence shown here is derived from an EMBL/GenBank/DDBJ whole genome shotgun (WGS) entry which is preliminary data.</text>
</comment>
<dbReference type="EMBL" id="JAHRIP010029359">
    <property type="protein sequence ID" value="MEQ2291729.1"/>
    <property type="molecule type" value="Genomic_DNA"/>
</dbReference>
<keyword evidence="2" id="KW-1185">Reference proteome</keyword>
<dbReference type="PANTHER" id="PTHR31025:SF25">
    <property type="entry name" value="ZINC FINGER (C2H2)-60"/>
    <property type="match status" value="1"/>
</dbReference>